<dbReference type="Proteomes" id="UP000034407">
    <property type="component" value="Unassembled WGS sequence"/>
</dbReference>
<evidence type="ECO:0000313" key="2">
    <source>
        <dbReference type="Proteomes" id="UP000034407"/>
    </source>
</evidence>
<dbReference type="EMBL" id="LBBT01000360">
    <property type="protein sequence ID" value="KKX99823.1"/>
    <property type="molecule type" value="Genomic_DNA"/>
</dbReference>
<keyword evidence="2" id="KW-1185">Reference proteome</keyword>
<accession>A0A0M3DEB5</accession>
<comment type="caution">
    <text evidence="1">The sequence shown here is derived from an EMBL/GenBank/DDBJ whole genome shotgun (WGS) entry which is preliminary data.</text>
</comment>
<dbReference type="PATRIC" id="fig|1629550.3.peg.2982"/>
<reference evidence="1 2" key="1">
    <citation type="submission" date="2015-04" db="EMBL/GenBank/DDBJ databases">
        <title>Microcin producing Clostridium sp. JC272T.</title>
        <authorList>
            <person name="Jyothsna T."/>
            <person name="Sasikala C."/>
            <person name="Ramana C."/>
        </authorList>
    </citation>
    <scope>NUCLEOTIDE SEQUENCE [LARGE SCALE GENOMIC DNA]</scope>
    <source>
        <strain evidence="1 2">JC272</strain>
    </source>
</reference>
<dbReference type="OrthoDB" id="2086612at2"/>
<gene>
    <name evidence="1" type="ORF">VN21_17260</name>
</gene>
<protein>
    <submittedName>
        <fullName evidence="1">Uncharacterized protein</fullName>
    </submittedName>
</protein>
<proteinExistence type="predicted"/>
<sequence>MSGNVFLKFKDLIMDKVFNIYKQYIPEHILVKGLEKEDIVVLAEQLLNINYTLPKLFRERIEYVDKIHDRHKPNEIIYELFDKNEQVILLLSKNLKNNDTSIKWVDKLWLYSV</sequence>
<organism evidence="1 2">
    <name type="scientific">Paraclostridium benzoelyticum</name>
    <dbReference type="NCBI Taxonomy" id="1629550"/>
    <lineage>
        <taxon>Bacteria</taxon>
        <taxon>Bacillati</taxon>
        <taxon>Bacillota</taxon>
        <taxon>Clostridia</taxon>
        <taxon>Peptostreptococcales</taxon>
        <taxon>Peptostreptococcaceae</taxon>
        <taxon>Paraclostridium</taxon>
    </lineage>
</organism>
<dbReference type="RefSeq" id="WP_046824357.1">
    <property type="nucleotide sequence ID" value="NZ_JBCLWQ010000002.1"/>
</dbReference>
<evidence type="ECO:0000313" key="1">
    <source>
        <dbReference type="EMBL" id="KKX99823.1"/>
    </source>
</evidence>
<dbReference type="AlphaFoldDB" id="A0A0M3DEB5"/>
<name>A0A0M3DEB5_9FIRM</name>